<protein>
    <submittedName>
        <fullName evidence="1">Uncharacterized protein</fullName>
    </submittedName>
</protein>
<dbReference type="EMBL" id="AAGSMQ010000035">
    <property type="protein sequence ID" value="EBR5103260.1"/>
    <property type="molecule type" value="Genomic_DNA"/>
</dbReference>
<name>A0A5U7RUC7_SALER</name>
<evidence type="ECO:0000313" key="1">
    <source>
        <dbReference type="EMBL" id="EBR5103260.1"/>
    </source>
</evidence>
<dbReference type="AlphaFoldDB" id="A0A5U7RUC7"/>
<accession>A0A5U7RUC7</accession>
<comment type="caution">
    <text evidence="1">The sequence shown here is derived from an EMBL/GenBank/DDBJ whole genome shotgun (WGS) entry which is preliminary data.</text>
</comment>
<organism evidence="1">
    <name type="scientific">Salmonella enterica</name>
    <name type="common">Salmonella choleraesuis</name>
    <dbReference type="NCBI Taxonomy" id="28901"/>
    <lineage>
        <taxon>Bacteria</taxon>
        <taxon>Pseudomonadati</taxon>
        <taxon>Pseudomonadota</taxon>
        <taxon>Gammaproteobacteria</taxon>
        <taxon>Enterobacterales</taxon>
        <taxon>Enterobacteriaceae</taxon>
        <taxon>Salmonella</taxon>
    </lineage>
</organism>
<proteinExistence type="predicted"/>
<reference evidence="1" key="1">
    <citation type="submission" date="2018-07" db="EMBL/GenBank/DDBJ databases">
        <authorList>
            <consortium name="PulseNet: The National Subtyping Network for Foodborne Disease Surveillance"/>
            <person name="Tarr C.L."/>
            <person name="Trees E."/>
            <person name="Katz L.S."/>
            <person name="Carleton-Romer H.A."/>
            <person name="Stroika S."/>
            <person name="Kucerova Z."/>
            <person name="Roache K.F."/>
            <person name="Sabol A.L."/>
            <person name="Besser J."/>
            <person name="Gerner-Smidt P."/>
        </authorList>
    </citation>
    <scope>NUCLEOTIDE SEQUENCE</scope>
    <source>
        <strain evidence="1">PNUSAS007347</strain>
    </source>
</reference>
<sequence length="131" mass="14990">MTELEVVISSMVQRDNTDGYYLNIGRNNGQIREINQPASGSPGNLIRYLGYLFCQFRLTGTLVEGRYGFIFYLKLAASAIPSGVALANQRCDRSARRFFTDFTVVPRVFWRHLPWLTANKPNRDNARLLLQ</sequence>
<gene>
    <name evidence="1" type="ORF">B2O45_24410</name>
</gene>